<dbReference type="PROSITE" id="PS50966">
    <property type="entry name" value="ZF_SWIM"/>
    <property type="match status" value="1"/>
</dbReference>
<evidence type="ECO:0000259" key="2">
    <source>
        <dbReference type="PROSITE" id="PS50966"/>
    </source>
</evidence>
<dbReference type="AlphaFoldDB" id="A0A7W9KGL8"/>
<dbReference type="Pfam" id="PF04434">
    <property type="entry name" value="SWIM"/>
    <property type="match status" value="1"/>
</dbReference>
<dbReference type="Proteomes" id="UP000585638">
    <property type="component" value="Unassembled WGS sequence"/>
</dbReference>
<keyword evidence="4" id="KW-1185">Reference proteome</keyword>
<reference evidence="3 4" key="1">
    <citation type="submission" date="2020-08" db="EMBL/GenBank/DDBJ databases">
        <title>Sequencing the genomes of 1000 actinobacteria strains.</title>
        <authorList>
            <person name="Klenk H.-P."/>
        </authorList>
    </citation>
    <scope>NUCLEOTIDE SEQUENCE [LARGE SCALE GENOMIC DNA]</scope>
    <source>
        <strain evidence="3 4">DSM 43851</strain>
    </source>
</reference>
<evidence type="ECO:0000313" key="3">
    <source>
        <dbReference type="EMBL" id="MBB5891828.1"/>
    </source>
</evidence>
<dbReference type="InterPro" id="IPR007527">
    <property type="entry name" value="Znf_SWIM"/>
</dbReference>
<protein>
    <submittedName>
        <fullName evidence="3">Putative Zn finger protein</fullName>
    </submittedName>
</protein>
<dbReference type="PANTHER" id="PTHR38133">
    <property type="entry name" value="SLR1429 PROTEIN"/>
    <property type="match status" value="1"/>
</dbReference>
<keyword evidence="1" id="KW-0863">Zinc-finger</keyword>
<dbReference type="RefSeq" id="WP_184862212.1">
    <property type="nucleotide sequence ID" value="NZ_BAAAWY010000007.1"/>
</dbReference>
<sequence length="248" mass="26040">MTEARGFRAFPVRSRRRHHTWWGTEWIQAMEDTAVDSGLTKRGRRIAADGRIGPITVSPGRVAAVLDGACQTAVTVEALSGNAWAALVAEASVQSGHLAALLDGYLPHALSGLVPGIGDLDAQCSCDDWGNPCQHAAALCYQTAWLLDGDPSLLLLLRGRSMEELTAAIAEHRANPPVCLTDPDDPTPTTLAAEAFARPVPPLPEPPPPATEELRLLSIEPPPGIDAGALYGAAATAVTRARLLLAAG</sequence>
<name>A0A7W9KGL8_9PSEU</name>
<keyword evidence="1" id="KW-0479">Metal-binding</keyword>
<evidence type="ECO:0000256" key="1">
    <source>
        <dbReference type="PROSITE-ProRule" id="PRU00325"/>
    </source>
</evidence>
<evidence type="ECO:0000313" key="4">
    <source>
        <dbReference type="Proteomes" id="UP000585638"/>
    </source>
</evidence>
<gene>
    <name evidence="3" type="ORF">BJ998_003024</name>
</gene>
<dbReference type="GO" id="GO:0008270">
    <property type="term" value="F:zinc ion binding"/>
    <property type="evidence" value="ECO:0007669"/>
    <property type="project" value="UniProtKB-KW"/>
</dbReference>
<keyword evidence="1" id="KW-0862">Zinc</keyword>
<dbReference type="PANTHER" id="PTHR38133:SF1">
    <property type="entry name" value="SLR1429 PROTEIN"/>
    <property type="match status" value="1"/>
</dbReference>
<accession>A0A7W9KGL8</accession>
<feature type="domain" description="SWIM-type" evidence="2">
    <location>
        <begin position="109"/>
        <end position="144"/>
    </location>
</feature>
<proteinExistence type="predicted"/>
<comment type="caution">
    <text evidence="3">The sequence shown here is derived from an EMBL/GenBank/DDBJ whole genome shotgun (WGS) entry which is preliminary data.</text>
</comment>
<dbReference type="EMBL" id="JACHIR010000001">
    <property type="protein sequence ID" value="MBB5891828.1"/>
    <property type="molecule type" value="Genomic_DNA"/>
</dbReference>
<organism evidence="3 4">
    <name type="scientific">Kutzneria kofuensis</name>
    <dbReference type="NCBI Taxonomy" id="103725"/>
    <lineage>
        <taxon>Bacteria</taxon>
        <taxon>Bacillati</taxon>
        <taxon>Actinomycetota</taxon>
        <taxon>Actinomycetes</taxon>
        <taxon>Pseudonocardiales</taxon>
        <taxon>Pseudonocardiaceae</taxon>
        <taxon>Kutzneria</taxon>
    </lineage>
</organism>